<dbReference type="PANTHER" id="PTHR11895">
    <property type="entry name" value="TRANSAMIDASE"/>
    <property type="match status" value="1"/>
</dbReference>
<dbReference type="SUPFAM" id="SSF54427">
    <property type="entry name" value="NTF2-like"/>
    <property type="match status" value="1"/>
</dbReference>
<evidence type="ECO:0000313" key="4">
    <source>
        <dbReference type="Proteomes" id="UP000572817"/>
    </source>
</evidence>
<feature type="domain" description="Amidase" evidence="2">
    <location>
        <begin position="274"/>
        <end position="690"/>
    </location>
</feature>
<organism evidence="3 4">
    <name type="scientific">Botryosphaeria dothidea</name>
    <dbReference type="NCBI Taxonomy" id="55169"/>
    <lineage>
        <taxon>Eukaryota</taxon>
        <taxon>Fungi</taxon>
        <taxon>Dikarya</taxon>
        <taxon>Ascomycota</taxon>
        <taxon>Pezizomycotina</taxon>
        <taxon>Dothideomycetes</taxon>
        <taxon>Dothideomycetes incertae sedis</taxon>
        <taxon>Botryosphaeriales</taxon>
        <taxon>Botryosphaeriaceae</taxon>
        <taxon>Botryosphaeria</taxon>
    </lineage>
</organism>
<dbReference type="EMBL" id="WWBZ02000073">
    <property type="protein sequence ID" value="KAF4302292.1"/>
    <property type="molecule type" value="Genomic_DNA"/>
</dbReference>
<dbReference type="InterPro" id="IPR036928">
    <property type="entry name" value="AS_sf"/>
</dbReference>
<dbReference type="InterPro" id="IPR020556">
    <property type="entry name" value="Amidase_CS"/>
</dbReference>
<dbReference type="GO" id="GO:0016874">
    <property type="term" value="F:ligase activity"/>
    <property type="evidence" value="ECO:0007669"/>
    <property type="project" value="UniProtKB-KW"/>
</dbReference>
<keyword evidence="4" id="KW-1185">Reference proteome</keyword>
<protein>
    <submittedName>
        <fullName evidence="3">Ubiquitin-protein ligase sel1 protein</fullName>
    </submittedName>
</protein>
<dbReference type="InterPro" id="IPR009959">
    <property type="entry name" value="Cyclase_SnoaL-like"/>
</dbReference>
<gene>
    <name evidence="3" type="ORF">GTA08_BOTSDO09773</name>
</gene>
<sequence>MFLHEEILAGDKPISRTVLSDMLVASKRAAPDYRYRTEKIVVDGDSMASRNIITVTPVEEFMGIKPTGETFEIPQHTFYEWEEGKIRVPAPAAALTTQELQSSLLFRRSFYVIVNKMASNRIQPDAPKFFNYPDPKNVDIPYKSPDAPKNPVVRGLPLYYGASLISSVGFIQNHLWSNTGFNRLRGRPELEDVPPRYDPTVIPITSNAEPSSAEYTAVTATENPRIPPADANGRFHSIHDYHEAYKGGRTTPTAVIEALLPLIRRNEPKPTPHATAWIELREDLILSAAAASTERYKSGKPLGVLDGVPVSVKDEVDVSGYKKRIGTTVDHSNGGRCETSFCVAQWEAAGAVVVGKTTMHELGLDTTNNNPNHGTPLNPYNPHYYTGGSSGGSGYAVGAGLLPFALGADGGGSIRIPANYCGVYGLKTSHGRVSGRPTPSLAASTGVLGPIAANMADLEVAYRVMAAPDALHASSSLFTSPTSPSALTTTTSPTRPKLLGICQPWLARADPPVRAAVQKTIDHLVSTRGYRTLDIHLPLLADGQSAHALTILSEIASGRPSTAGLTPANKVLISVGSRAGAVDLLQAQKVRALLMQHLAQLYRTHPGLVIVSPTTPNPGWHISGGPGDLKYGVSDGNMSIRSMEYVWLANFTGCPALSAPVGYADPVEGEGRVPVSVMGMGEWGSEDALLGFGYDVEEYLNGALEGGRQRPGAWVDVLKLAAEGPSK</sequence>
<name>A0A8H4N425_9PEZI</name>
<dbReference type="Pfam" id="PF07366">
    <property type="entry name" value="SnoaL"/>
    <property type="match status" value="1"/>
</dbReference>
<evidence type="ECO:0000313" key="3">
    <source>
        <dbReference type="EMBL" id="KAF4302292.1"/>
    </source>
</evidence>
<comment type="caution">
    <text evidence="3">The sequence shown here is derived from an EMBL/GenBank/DDBJ whole genome shotgun (WGS) entry which is preliminary data.</text>
</comment>
<accession>A0A8H4N425</accession>
<evidence type="ECO:0000256" key="1">
    <source>
        <dbReference type="ARBA" id="ARBA00009199"/>
    </source>
</evidence>
<dbReference type="InterPro" id="IPR000120">
    <property type="entry name" value="Amidase"/>
</dbReference>
<dbReference type="PROSITE" id="PS00571">
    <property type="entry name" value="AMIDASES"/>
    <property type="match status" value="1"/>
</dbReference>
<proteinExistence type="inferred from homology"/>
<dbReference type="AlphaFoldDB" id="A0A8H4N425"/>
<dbReference type="GO" id="GO:0030638">
    <property type="term" value="P:polyketide metabolic process"/>
    <property type="evidence" value="ECO:0007669"/>
    <property type="project" value="InterPro"/>
</dbReference>
<dbReference type="SUPFAM" id="SSF75304">
    <property type="entry name" value="Amidase signature (AS) enzymes"/>
    <property type="match status" value="1"/>
</dbReference>
<dbReference type="Gene3D" id="3.10.450.50">
    <property type="match status" value="1"/>
</dbReference>
<dbReference type="OrthoDB" id="421993at2759"/>
<keyword evidence="3" id="KW-0436">Ligase</keyword>
<dbReference type="InterPro" id="IPR023631">
    <property type="entry name" value="Amidase_dom"/>
</dbReference>
<evidence type="ECO:0000259" key="2">
    <source>
        <dbReference type="Pfam" id="PF01425"/>
    </source>
</evidence>
<reference evidence="3" key="1">
    <citation type="submission" date="2020-04" db="EMBL/GenBank/DDBJ databases">
        <title>Genome Assembly and Annotation of Botryosphaeria dothidea sdau 11-99, a Latent Pathogen of Apple Fruit Ring Rot in China.</title>
        <authorList>
            <person name="Yu C."/>
            <person name="Diao Y."/>
            <person name="Lu Q."/>
            <person name="Zhao J."/>
            <person name="Cui S."/>
            <person name="Peng C."/>
            <person name="He B."/>
            <person name="Liu H."/>
        </authorList>
    </citation>
    <scope>NUCLEOTIDE SEQUENCE [LARGE SCALE GENOMIC DNA]</scope>
    <source>
        <strain evidence="3">Sdau11-99</strain>
    </source>
</reference>
<dbReference type="InterPro" id="IPR032710">
    <property type="entry name" value="NTF2-like_dom_sf"/>
</dbReference>
<dbReference type="PANTHER" id="PTHR11895:SF67">
    <property type="entry name" value="AMIDASE DOMAIN-CONTAINING PROTEIN"/>
    <property type="match status" value="1"/>
</dbReference>
<dbReference type="Pfam" id="PF01425">
    <property type="entry name" value="Amidase"/>
    <property type="match status" value="1"/>
</dbReference>
<dbReference type="Gene3D" id="3.90.1300.10">
    <property type="entry name" value="Amidase signature (AS) domain"/>
    <property type="match status" value="1"/>
</dbReference>
<dbReference type="Proteomes" id="UP000572817">
    <property type="component" value="Unassembled WGS sequence"/>
</dbReference>
<comment type="similarity">
    <text evidence="1">Belongs to the amidase family.</text>
</comment>